<evidence type="ECO:0000313" key="2">
    <source>
        <dbReference type="Proteomes" id="UP000823786"/>
    </source>
</evidence>
<sequence>MMVILQKRAYPSSGPVVNIYIFQNKKVQSFSLESAILDSGVDHALNEYGRISTIHMADPAPTTFGKEWCHRGKAVVTNFWSPIQSEHANSSWLLRYAQMIHRRRYWPARERGIL</sequence>
<name>A0ABS4EQ08_9HYPH</name>
<evidence type="ECO:0000313" key="1">
    <source>
        <dbReference type="EMBL" id="MBP1860030.1"/>
    </source>
</evidence>
<comment type="caution">
    <text evidence="1">The sequence shown here is derived from an EMBL/GenBank/DDBJ whole genome shotgun (WGS) entry which is preliminary data.</text>
</comment>
<reference evidence="1 2" key="1">
    <citation type="submission" date="2021-03" db="EMBL/GenBank/DDBJ databases">
        <title>Genomic Encyclopedia of Type Strains, Phase IV (KMG-IV): sequencing the most valuable type-strain genomes for metagenomic binning, comparative biology and taxonomic classification.</title>
        <authorList>
            <person name="Goeker M."/>
        </authorList>
    </citation>
    <scope>NUCLEOTIDE SEQUENCE [LARGE SCALE GENOMIC DNA]</scope>
    <source>
        <strain evidence="1 2">DSM 26427</strain>
    </source>
</reference>
<accession>A0ABS4EQ08</accession>
<proteinExistence type="predicted"/>
<dbReference type="EMBL" id="JAGGJV010000006">
    <property type="protein sequence ID" value="MBP1860030.1"/>
    <property type="molecule type" value="Genomic_DNA"/>
</dbReference>
<organism evidence="1 2">
    <name type="scientific">Rhizobium herbae</name>
    <dbReference type="NCBI Taxonomy" id="508661"/>
    <lineage>
        <taxon>Bacteria</taxon>
        <taxon>Pseudomonadati</taxon>
        <taxon>Pseudomonadota</taxon>
        <taxon>Alphaproteobacteria</taxon>
        <taxon>Hyphomicrobiales</taxon>
        <taxon>Rhizobiaceae</taxon>
        <taxon>Rhizobium/Agrobacterium group</taxon>
        <taxon>Rhizobium</taxon>
    </lineage>
</organism>
<dbReference type="Proteomes" id="UP000823786">
    <property type="component" value="Unassembled WGS sequence"/>
</dbReference>
<gene>
    <name evidence="1" type="ORF">J2Z75_003551</name>
</gene>
<keyword evidence="2" id="KW-1185">Reference proteome</keyword>
<protein>
    <submittedName>
        <fullName evidence="1">Uncharacterized protein</fullName>
    </submittedName>
</protein>
<dbReference type="RefSeq" id="WP_209854035.1">
    <property type="nucleotide sequence ID" value="NZ_JAGGJV010000006.1"/>
</dbReference>